<dbReference type="Proteomes" id="UP000664702">
    <property type="component" value="Chromosome"/>
</dbReference>
<sequence>MTTTAKTKIREREPLRVVGVENRPAHYISTTSTSSLPVGVEEVCRLRLVGLPSLVVSPHVGEVEIDLAAAQDPERDEPDSHDQQLDYRYRRYLPDPVRCKHKDGHDQGQRAQDDLAEPPAAAEADDNQQRAADYDPDHLRVHKLTPLD</sequence>
<dbReference type="KEGG" id="bban:J4G43_038055"/>
<reference evidence="2" key="1">
    <citation type="submission" date="2021-03" db="EMBL/GenBank/DDBJ databases">
        <title>Whole Genome Sequence of Bradyrhizobium sp. Strain 144S4.</title>
        <authorList>
            <person name="Bromfield E.S.P."/>
            <person name="Cloutier S."/>
        </authorList>
    </citation>
    <scope>NUCLEOTIDE SEQUENCE [LARGE SCALE GENOMIC DNA]</scope>
    <source>
        <strain evidence="2">144S4</strain>
    </source>
</reference>
<evidence type="ECO:0000313" key="4">
    <source>
        <dbReference type="Proteomes" id="UP000664702"/>
    </source>
</evidence>
<name>A0A939MIV3_9BRAD</name>
<evidence type="ECO:0000313" key="3">
    <source>
        <dbReference type="EMBL" id="UEM10417.1"/>
    </source>
</evidence>
<dbReference type="RefSeq" id="WP_208088047.1">
    <property type="nucleotide sequence ID" value="NZ_CP086136.1"/>
</dbReference>
<proteinExistence type="predicted"/>
<organism evidence="2">
    <name type="scientific">Bradyrhizobium barranii subsp. barranii</name>
    <dbReference type="NCBI Taxonomy" id="2823807"/>
    <lineage>
        <taxon>Bacteria</taxon>
        <taxon>Pseudomonadati</taxon>
        <taxon>Pseudomonadota</taxon>
        <taxon>Alphaproteobacteria</taxon>
        <taxon>Hyphomicrobiales</taxon>
        <taxon>Nitrobacteraceae</taxon>
        <taxon>Bradyrhizobium</taxon>
        <taxon>Bradyrhizobium barranii</taxon>
    </lineage>
</organism>
<gene>
    <name evidence="3" type="ORF">J4G43_038055</name>
    <name evidence="2" type="ORF">J4G43_39970</name>
</gene>
<feature type="compositionally biased region" description="Basic and acidic residues" evidence="1">
    <location>
        <begin position="103"/>
        <end position="113"/>
    </location>
</feature>
<evidence type="ECO:0000313" key="2">
    <source>
        <dbReference type="EMBL" id="MBO1866852.1"/>
    </source>
</evidence>
<dbReference type="AlphaFoldDB" id="A0A939MIV3"/>
<accession>A0A939MIV3</accession>
<reference evidence="3 4" key="2">
    <citation type="journal article" date="2022" name="Int. J. Syst. Evol. Microbiol.">
        <title>Strains of Bradyrhizobium barranii sp. nov. associated with legumes native to Canada are symbionts of soybeans and belong to different subspecies (subsp. barranii subsp. nov. and subsp. apii subsp. nov.) and symbiovars (sv. glycinearum and sv. septentrionale).</title>
        <authorList>
            <person name="Bromfield E.S.P."/>
            <person name="Cloutier S."/>
            <person name="Wasai-Hara S."/>
            <person name="Minamisawa K."/>
        </authorList>
    </citation>
    <scope>NUCLEOTIDE SEQUENCE [LARGE SCALE GENOMIC DNA]</scope>
    <source>
        <strain evidence="3 4">144S4</strain>
    </source>
</reference>
<dbReference type="EMBL" id="JAGEMI010000001">
    <property type="protein sequence ID" value="MBO1866852.1"/>
    <property type="molecule type" value="Genomic_DNA"/>
</dbReference>
<evidence type="ECO:0000256" key="1">
    <source>
        <dbReference type="SAM" id="MobiDB-lite"/>
    </source>
</evidence>
<feature type="compositionally biased region" description="Basic and acidic residues" evidence="1">
    <location>
        <begin position="78"/>
        <end position="93"/>
    </location>
</feature>
<dbReference type="EMBL" id="CP086136">
    <property type="protein sequence ID" value="UEM10417.1"/>
    <property type="molecule type" value="Genomic_DNA"/>
</dbReference>
<protein>
    <submittedName>
        <fullName evidence="2">Uncharacterized protein</fullName>
    </submittedName>
</protein>
<feature type="region of interest" description="Disordered" evidence="1">
    <location>
        <begin position="68"/>
        <end position="148"/>
    </location>
</feature>